<evidence type="ECO:0000313" key="7">
    <source>
        <dbReference type="EMBL" id="WWF01745.1"/>
    </source>
</evidence>
<dbReference type="SMART" id="SM00363">
    <property type="entry name" value="S4"/>
    <property type="match status" value="1"/>
</dbReference>
<dbReference type="EMBL" id="CP104311">
    <property type="protein sequence ID" value="WWF01745.1"/>
    <property type="molecule type" value="Genomic_DNA"/>
</dbReference>
<accession>A0ABZ2F5C7</accession>
<name>A0ABZ2F5C7_METCP</name>
<evidence type="ECO:0000256" key="3">
    <source>
        <dbReference type="ARBA" id="ARBA00023125"/>
    </source>
</evidence>
<keyword evidence="3 4" id="KW-0238">DNA-binding</keyword>
<keyword evidence="2 4" id="KW-0694">RNA-binding</keyword>
<dbReference type="Gene3D" id="3.10.290.10">
    <property type="entry name" value="RNA-binding S4 domain"/>
    <property type="match status" value="1"/>
</dbReference>
<dbReference type="CDD" id="cd00165">
    <property type="entry name" value="S4"/>
    <property type="match status" value="1"/>
</dbReference>
<comment type="similarity">
    <text evidence="1 4">Belongs to the HSP15 family.</text>
</comment>
<dbReference type="InterPro" id="IPR025708">
    <property type="entry name" value="HSP15"/>
</dbReference>
<dbReference type="Pfam" id="PF01479">
    <property type="entry name" value="S4"/>
    <property type="match status" value="1"/>
</dbReference>
<reference evidence="7 8" key="1">
    <citation type="submission" date="2022-09" db="EMBL/GenBank/DDBJ databases">
        <authorList>
            <person name="Giprobiosintez L."/>
        </authorList>
    </citation>
    <scope>NUCLEOTIDE SEQUENCE [LARGE SCALE GENOMIC DNA]</scope>
    <source>
        <strain evidence="8">VKPM-B-12549 (GBS-15)</strain>
    </source>
</reference>
<evidence type="ECO:0000256" key="5">
    <source>
        <dbReference type="SAM" id="MobiDB-lite"/>
    </source>
</evidence>
<evidence type="ECO:0000256" key="2">
    <source>
        <dbReference type="ARBA" id="ARBA00022884"/>
    </source>
</evidence>
<feature type="region of interest" description="Disordered" evidence="5">
    <location>
        <begin position="95"/>
        <end position="141"/>
    </location>
</feature>
<evidence type="ECO:0000256" key="1">
    <source>
        <dbReference type="ARBA" id="ARBA00008396"/>
    </source>
</evidence>
<evidence type="ECO:0000259" key="6">
    <source>
        <dbReference type="SMART" id="SM00363"/>
    </source>
</evidence>
<dbReference type="InterPro" id="IPR002942">
    <property type="entry name" value="S4_RNA-bd"/>
</dbReference>
<feature type="compositionally biased region" description="Basic residues" evidence="5">
    <location>
        <begin position="124"/>
        <end position="141"/>
    </location>
</feature>
<dbReference type="PROSITE" id="PS50889">
    <property type="entry name" value="S4"/>
    <property type="match status" value="1"/>
</dbReference>
<dbReference type="RefSeq" id="WP_198322559.1">
    <property type="nucleotide sequence ID" value="NZ_CP104311.1"/>
</dbReference>
<dbReference type="Proteomes" id="UP001359308">
    <property type="component" value="Chromosome"/>
</dbReference>
<evidence type="ECO:0000313" key="8">
    <source>
        <dbReference type="Proteomes" id="UP001359308"/>
    </source>
</evidence>
<organism evidence="7 8">
    <name type="scientific">Methylococcus capsulatus</name>
    <dbReference type="NCBI Taxonomy" id="414"/>
    <lineage>
        <taxon>Bacteria</taxon>
        <taxon>Pseudomonadati</taxon>
        <taxon>Pseudomonadota</taxon>
        <taxon>Gammaproteobacteria</taxon>
        <taxon>Methylococcales</taxon>
        <taxon>Methylococcaceae</taxon>
        <taxon>Methylococcus</taxon>
    </lineage>
</organism>
<protein>
    <recommendedName>
        <fullName evidence="4">Heat shock protein 15</fullName>
    </recommendedName>
</protein>
<feature type="domain" description="RNA-binding S4" evidence="6">
    <location>
        <begin position="18"/>
        <end position="78"/>
    </location>
</feature>
<dbReference type="InterPro" id="IPR036986">
    <property type="entry name" value="S4_RNA-bd_sf"/>
</dbReference>
<evidence type="ECO:0000256" key="4">
    <source>
        <dbReference type="PIRNR" id="PIRNR016821"/>
    </source>
</evidence>
<dbReference type="SUPFAM" id="SSF55174">
    <property type="entry name" value="Alpha-L RNA-binding motif"/>
    <property type="match status" value="1"/>
</dbReference>
<proteinExistence type="inferred from homology"/>
<feature type="compositionally biased region" description="Basic and acidic residues" evidence="5">
    <location>
        <begin position="96"/>
        <end position="123"/>
    </location>
</feature>
<keyword evidence="8" id="KW-1185">Reference proteome</keyword>
<dbReference type="PIRSF" id="PIRSF016821">
    <property type="entry name" value="HSP15"/>
    <property type="match status" value="1"/>
</dbReference>
<sequence>MAGPGAPPSSAEAAGEKVRLDKWLWAARFFKTRQLAIEAIHGGKVHLNGQRAKPGKEIGIGARLEITREREVWEVVVETLNTQRRPAKEAVLLYRETPESQARREAEAARRRDERQFADEPAHRPSKKDRRLIHRFKQSLD</sequence>
<gene>
    <name evidence="7" type="ORF">N4J17_14950</name>
</gene>